<dbReference type="Pfam" id="PF07993">
    <property type="entry name" value="NAD_binding_4"/>
    <property type="match status" value="1"/>
</dbReference>
<dbReference type="OrthoDB" id="429813at2759"/>
<dbReference type="InterPro" id="IPR042099">
    <property type="entry name" value="ANL_N_sf"/>
</dbReference>
<evidence type="ECO:0000259" key="3">
    <source>
        <dbReference type="PROSITE" id="PS50075"/>
    </source>
</evidence>
<evidence type="ECO:0000256" key="1">
    <source>
        <dbReference type="ARBA" id="ARBA00022450"/>
    </source>
</evidence>
<keyword evidence="1" id="KW-0596">Phosphopantetheine</keyword>
<dbReference type="InterPro" id="IPR009081">
    <property type="entry name" value="PP-bd_ACP"/>
</dbReference>
<dbReference type="Gene3D" id="3.40.50.720">
    <property type="entry name" value="NAD(P)-binding Rossmann-like Domain"/>
    <property type="match status" value="1"/>
</dbReference>
<dbReference type="SUPFAM" id="SSF51735">
    <property type="entry name" value="NAD(P)-binding Rossmann-fold domains"/>
    <property type="match status" value="1"/>
</dbReference>
<gene>
    <name evidence="4" type="ORF">HYALB_00007099</name>
</gene>
<dbReference type="InterPro" id="IPR051414">
    <property type="entry name" value="Adenylate-forming_Reductase"/>
</dbReference>
<evidence type="ECO:0000313" key="5">
    <source>
        <dbReference type="Proteomes" id="UP000701801"/>
    </source>
</evidence>
<sequence>MSTILTDLIRNGQTTRSSPCVLIASPRSITEEIFLSDLENASNRAAEFLEKELPTDHKAFFYMGPSDMRYFIWVLAAMKTEKCVMFPSPGNTIPANQRLFETVGAKTLLYPPEGEQMLAPLLETIRGEVKSIVTLSYSELMSKEPASIHALNKSFEQVKDVPVLGLHTSGTSGHPKPIYWTHGSIAALASHSESYGVYSEEFKSEGNTSLLQDVFAPGEVVMMPFPLYHMGGISPVFFSILYGNTHVMPATGTKMTSENIAGMLRASKSTTAWLAPSLLEDMMDDSSSLETLATMKHVVFGGGPMNPTKGNKLSKVIPHLCGFIGSTEGGACHLVSPPDSSHWNEFNFIDVGQKMEEVEDGLFELVYPNTELTRRCQLHFHSYPELSEYRTKDLFISVPGKKGWWTYRGRTDNWVIMSNALKMDPTDIENTVGSHPAVKGVLVAGDRRYRLCLLVELRESFIPANETEREEILNQLWPSIEEANQSSTKYGRIPRELVYFATREKTFLRASKGTIQRRLTIEAHAQEIDDLYAKAEQGLLTKELPRLETLDQGSIQNLLQHLYSEVLELDGGLGVNDDILASGIDSFGTMTISSRLKAALRKHGVSETKLDLVSVKNLYSAVTIQVLAKTLVNALSASDEDITPGQVLESNTTRNDILALIEKYRAKAQSLVKNTVVTEQNTSQSIGDTVLLTGSTGSLGTYILDVLLARPDTKKVICLNRGNNGMERQMKSLESRKLQPLLQIENNKNRVIFLEADLKNERLGLSVEDYATVTRETTVIVHNAYPVNFLMSVWQFEPQMRGLLNLMQLSLDGNASLMFVSSISTGMSATGKRQHIPEILLDTATQVGDLLPQGYAQSKYVCEQMLEAFSDSLATRPVSVLRVGQICGPRLGDGPWNKWEWFPSLVMSSRFLGVAPDDIGQEINWIPVDELASIMSDLIDYTHTKSGEESKENSKTLQVFNVVNPKMSTWKSLLPAVQTAVPATVTVSKWIAVLEASVEKSAHFLDQNPGAKLVAFYQGGLVGSGRPEPVYEVEKLIQASSTAAKLEPVTQSDVKKWMGAWF</sequence>
<comment type="caution">
    <text evidence="4">The sequence shown here is derived from an EMBL/GenBank/DDBJ whole genome shotgun (WGS) entry which is preliminary data.</text>
</comment>
<evidence type="ECO:0000313" key="4">
    <source>
        <dbReference type="EMBL" id="CAG8982420.1"/>
    </source>
</evidence>
<dbReference type="PROSITE" id="PS50075">
    <property type="entry name" value="CARRIER"/>
    <property type="match status" value="1"/>
</dbReference>
<keyword evidence="2" id="KW-0597">Phosphoprotein</keyword>
<keyword evidence="5" id="KW-1185">Reference proteome</keyword>
<dbReference type="Gene3D" id="1.10.1200.10">
    <property type="entry name" value="ACP-like"/>
    <property type="match status" value="1"/>
</dbReference>
<dbReference type="InterPro" id="IPR036736">
    <property type="entry name" value="ACP-like_sf"/>
</dbReference>
<dbReference type="Pfam" id="PF00501">
    <property type="entry name" value="AMP-binding"/>
    <property type="match status" value="1"/>
</dbReference>
<dbReference type="Proteomes" id="UP000701801">
    <property type="component" value="Unassembled WGS sequence"/>
</dbReference>
<dbReference type="Pfam" id="PF23562">
    <property type="entry name" value="AMP-binding_C_3"/>
    <property type="match status" value="1"/>
</dbReference>
<dbReference type="InterPro" id="IPR036291">
    <property type="entry name" value="NAD(P)-bd_dom_sf"/>
</dbReference>
<accession>A0A9N9M0G9</accession>
<dbReference type="PANTHER" id="PTHR43439:SF2">
    <property type="entry name" value="ENZYME, PUTATIVE (JCVI)-RELATED"/>
    <property type="match status" value="1"/>
</dbReference>
<dbReference type="InterPro" id="IPR000873">
    <property type="entry name" value="AMP-dep_synth/lig_dom"/>
</dbReference>
<dbReference type="InterPro" id="IPR045851">
    <property type="entry name" value="AMP-bd_C_sf"/>
</dbReference>
<dbReference type="PANTHER" id="PTHR43439">
    <property type="entry name" value="PHENYLACETATE-COENZYME A LIGASE"/>
    <property type="match status" value="1"/>
</dbReference>
<evidence type="ECO:0000256" key="2">
    <source>
        <dbReference type="ARBA" id="ARBA00022553"/>
    </source>
</evidence>
<dbReference type="Gene3D" id="3.40.50.12780">
    <property type="entry name" value="N-terminal domain of ligase-like"/>
    <property type="match status" value="1"/>
</dbReference>
<protein>
    <recommendedName>
        <fullName evidence="3">Carrier domain-containing protein</fullName>
    </recommendedName>
</protein>
<dbReference type="Gene3D" id="3.30.300.30">
    <property type="match status" value="1"/>
</dbReference>
<proteinExistence type="predicted"/>
<name>A0A9N9M0G9_9HELO</name>
<dbReference type="InterPro" id="IPR013120">
    <property type="entry name" value="FAR_NAD-bd"/>
</dbReference>
<organism evidence="4 5">
    <name type="scientific">Hymenoscyphus albidus</name>
    <dbReference type="NCBI Taxonomy" id="595503"/>
    <lineage>
        <taxon>Eukaryota</taxon>
        <taxon>Fungi</taxon>
        <taxon>Dikarya</taxon>
        <taxon>Ascomycota</taxon>
        <taxon>Pezizomycotina</taxon>
        <taxon>Leotiomycetes</taxon>
        <taxon>Helotiales</taxon>
        <taxon>Helotiaceae</taxon>
        <taxon>Hymenoscyphus</taxon>
    </lineage>
</organism>
<dbReference type="EMBL" id="CAJVRM010000618">
    <property type="protein sequence ID" value="CAG8982420.1"/>
    <property type="molecule type" value="Genomic_DNA"/>
</dbReference>
<dbReference type="AlphaFoldDB" id="A0A9N9M0G9"/>
<feature type="domain" description="Carrier" evidence="3">
    <location>
        <begin position="550"/>
        <end position="635"/>
    </location>
</feature>
<reference evidence="4" key="1">
    <citation type="submission" date="2021-07" db="EMBL/GenBank/DDBJ databases">
        <authorList>
            <person name="Durling M."/>
        </authorList>
    </citation>
    <scope>NUCLEOTIDE SEQUENCE</scope>
</reference>
<dbReference type="SUPFAM" id="SSF56801">
    <property type="entry name" value="Acetyl-CoA synthetase-like"/>
    <property type="match status" value="1"/>
</dbReference>